<comment type="subcellular location">
    <subcellularLocation>
        <location evidence="1">Membrane</location>
    </subcellularLocation>
    <subcellularLocation>
        <location evidence="8">Plastid</location>
        <location evidence="8">Chloroplast thylakoid membrane</location>
        <topology evidence="8">Peripheral membrane protein</topology>
    </subcellularLocation>
</comment>
<dbReference type="GeneID" id="33357868"/>
<evidence type="ECO:0000256" key="8">
    <source>
        <dbReference type="HAMAP-Rule" id="MF_01416"/>
    </source>
</evidence>
<dbReference type="HAMAP" id="MF_01416">
    <property type="entry name" value="ATP_synth_delta_bact"/>
    <property type="match status" value="1"/>
</dbReference>
<keyword evidence="3 8" id="KW-0813">Transport</keyword>
<dbReference type="InterPro" id="IPR000711">
    <property type="entry name" value="ATPase_OSCP/dsu"/>
</dbReference>
<protein>
    <recommendedName>
        <fullName evidence="8">ATP synthase subunit delta, chloroplastic</fullName>
    </recommendedName>
    <alternativeName>
        <fullName evidence="8">ATP synthase F(1) sector subunit delta</fullName>
    </alternativeName>
    <alternativeName>
        <fullName evidence="8">F-type ATPase subunit delta</fullName>
    </alternativeName>
</protein>
<keyword evidence="6 8" id="KW-0472">Membrane</keyword>
<organism evidence="9">
    <name type="scientific">Herposiphonia versicolor</name>
    <dbReference type="NCBI Taxonomy" id="2007163"/>
    <lineage>
        <taxon>Eukaryota</taxon>
        <taxon>Rhodophyta</taxon>
        <taxon>Florideophyceae</taxon>
        <taxon>Rhodymeniophycidae</taxon>
        <taxon>Ceramiales</taxon>
        <taxon>Rhodomelaceae</taxon>
        <taxon>Herposiphonieae</taxon>
        <taxon>Herposiphonia</taxon>
    </lineage>
</organism>
<evidence type="ECO:0000256" key="1">
    <source>
        <dbReference type="ARBA" id="ARBA00004370"/>
    </source>
</evidence>
<dbReference type="AlphaFoldDB" id="A0A1Z1MG71"/>
<dbReference type="PRINTS" id="PR00125">
    <property type="entry name" value="ATPASEDELTA"/>
</dbReference>
<evidence type="ECO:0000256" key="5">
    <source>
        <dbReference type="ARBA" id="ARBA00023065"/>
    </source>
</evidence>
<keyword evidence="4 8" id="KW-0375">Hydrogen ion transport</keyword>
<name>A0A1Z1MG71_9FLOR</name>
<keyword evidence="9" id="KW-0934">Plastid</keyword>
<dbReference type="Pfam" id="PF00213">
    <property type="entry name" value="OSCP"/>
    <property type="match status" value="1"/>
</dbReference>
<dbReference type="GO" id="GO:0009535">
    <property type="term" value="C:chloroplast thylakoid membrane"/>
    <property type="evidence" value="ECO:0007669"/>
    <property type="project" value="UniProtKB-SubCell"/>
</dbReference>
<dbReference type="GO" id="GO:0045259">
    <property type="term" value="C:proton-transporting ATP synthase complex"/>
    <property type="evidence" value="ECO:0007669"/>
    <property type="project" value="UniProtKB-KW"/>
</dbReference>
<dbReference type="EMBL" id="MF101434">
    <property type="protein sequence ID" value="ARW64761.1"/>
    <property type="molecule type" value="Genomic_DNA"/>
</dbReference>
<reference evidence="9" key="1">
    <citation type="journal article" date="2017" name="J. Phycol.">
        <title>Analysis of chloroplast genomes and a supermatrix inform reclassification of the Rhodomelaceae (Rhodophyta).</title>
        <authorList>
            <person name="Diaz-Tapia P."/>
            <person name="Maggs C.A."/>
            <person name="West J.A."/>
            <person name="Verbruggen H."/>
        </authorList>
    </citation>
    <scope>NUCLEOTIDE SEQUENCE</scope>
    <source>
        <strain evidence="9">PD852</strain>
    </source>
</reference>
<accession>A0A1Z1MG71</accession>
<keyword evidence="8" id="KW-0793">Thylakoid</keyword>
<keyword evidence="7 8" id="KW-0066">ATP synthesis</keyword>
<dbReference type="PANTHER" id="PTHR11910">
    <property type="entry name" value="ATP SYNTHASE DELTA CHAIN"/>
    <property type="match status" value="1"/>
</dbReference>
<evidence type="ECO:0000313" key="9">
    <source>
        <dbReference type="EMBL" id="ARW64761.1"/>
    </source>
</evidence>
<comment type="subunit">
    <text evidence="8">F-type ATPases have 2 components, F(1) - the catalytic core - and F(0) - the membrane proton channel. F(1) has five subunits: alpha(3), beta(3), gamma(1), delta(1), epsilon(1). CF(0) has four main subunits: a(1), b(1), b'(1) and c(10-14). The alpha and beta chains form an alternating ring which encloses part of the gamma chain. F(1) is attached to F(0) by a central stalk formed by the gamma and epsilon chains, while a peripheral stalk is formed by the delta, b and b' chains.</text>
</comment>
<comment type="function">
    <text evidence="8">This protein is part of the stalk that links CF(0) to CF(1). It either transmits conformational changes from CF(0) to CF(1) or is implicated in proton conduction.</text>
</comment>
<dbReference type="GO" id="GO:0046933">
    <property type="term" value="F:proton-transporting ATP synthase activity, rotational mechanism"/>
    <property type="evidence" value="ECO:0007669"/>
    <property type="project" value="UniProtKB-UniRule"/>
</dbReference>
<dbReference type="Gene3D" id="1.10.520.20">
    <property type="entry name" value="N-terminal domain of the delta subunit of the F1F0-ATP synthase"/>
    <property type="match status" value="1"/>
</dbReference>
<sequence>MSNLKEKIAVPYAEALINHAQSMNLLSEATKDLSSILTVLSESQDLQKVLLNPLINGTIKKEVLKKLFENQVNDFVMHFILILVDRRRVSFLSLIIEKYLELLYLLESTTIAEVYCPVDITEAQQEILIEKIKYITNSTQVKLIVTKDTDLIGGFIIKIGSKIIDLSLSGKLKRMSLYLNTN</sequence>
<dbReference type="NCBIfam" id="TIGR01145">
    <property type="entry name" value="ATP_synt_delta"/>
    <property type="match status" value="1"/>
</dbReference>
<keyword evidence="8" id="KW-0139">CF(1)</keyword>
<evidence type="ECO:0000256" key="4">
    <source>
        <dbReference type="ARBA" id="ARBA00022781"/>
    </source>
</evidence>
<evidence type="ECO:0000256" key="2">
    <source>
        <dbReference type="ARBA" id="ARBA00007046"/>
    </source>
</evidence>
<evidence type="ECO:0000256" key="3">
    <source>
        <dbReference type="ARBA" id="ARBA00022448"/>
    </source>
</evidence>
<geneLocation type="chloroplast" evidence="9"/>
<proteinExistence type="inferred from homology"/>
<dbReference type="RefSeq" id="YP_009395781.1">
    <property type="nucleotide sequence ID" value="NC_035279.1"/>
</dbReference>
<comment type="similarity">
    <text evidence="2 8">Belongs to the ATPase delta chain family.</text>
</comment>
<evidence type="ECO:0000256" key="6">
    <source>
        <dbReference type="ARBA" id="ARBA00023136"/>
    </source>
</evidence>
<gene>
    <name evidence="8 9" type="primary">atpD</name>
</gene>
<keyword evidence="9" id="KW-0150">Chloroplast</keyword>
<comment type="function">
    <text evidence="8">F(1)F(0) ATP synthase produces ATP from ADP in the presence of a proton or sodium gradient. F-type ATPases consist of two structural domains, F(1) containing the extramembraneous catalytic core and F(0) containing the membrane proton channel, linked together by a central stalk and a peripheral stalk. During catalysis, ATP synthesis in the catalytic domain of F(1) is coupled via a rotary mechanism of the central stalk subunits to proton translocation.</text>
</comment>
<evidence type="ECO:0000256" key="7">
    <source>
        <dbReference type="ARBA" id="ARBA00023310"/>
    </source>
</evidence>
<keyword evidence="5 8" id="KW-0406">Ion transport</keyword>
<dbReference type="InterPro" id="IPR026015">
    <property type="entry name" value="ATP_synth_OSCP/delta_N_sf"/>
</dbReference>
<dbReference type="SUPFAM" id="SSF47928">
    <property type="entry name" value="N-terminal domain of the delta subunit of the F1F0-ATP synthase"/>
    <property type="match status" value="1"/>
</dbReference>